<proteinExistence type="predicted"/>
<dbReference type="Pfam" id="PF24681">
    <property type="entry name" value="Kelch_KLHDC2_KLHL20_DRC7"/>
    <property type="match status" value="1"/>
</dbReference>
<evidence type="ECO:0000256" key="1">
    <source>
        <dbReference type="SAM" id="Phobius"/>
    </source>
</evidence>
<dbReference type="PANTHER" id="PTHR23244:SF471">
    <property type="entry name" value="GUANINE NUCLEOTIDE-BINDING PROTEIN SUBUNIT BETA 1-RELATED"/>
    <property type="match status" value="1"/>
</dbReference>
<accession>A0ABN7W0G1</accession>
<evidence type="ECO:0000313" key="2">
    <source>
        <dbReference type="EMBL" id="CAG8809760.1"/>
    </source>
</evidence>
<sequence>MIIDETSPTSSNPYVRTILSSNSSSWPSPRKSMAAVIDFNKTRMYVWGGTQSIGPDNQKTDGTMYILEIKNYSWVANALPTQPIGRQYHTATLVPDGRIIMIGGIFNPNMSQLDIYDTISNQWSQKVTLNGSVSGRWSHTATLATDGKSIIIFGGVSNNTNTISGISILNLTNYVWTTVFPSGNPPVQYPNSHTAVLYKDYIFFAFGIIGSNFISTVSILDISNNQYRWVDSYNPRGQTCIIESVCLMATCYNIWIWTTVKWNLANQECGNDVRVFWLTIPLNPTGWVRDFILVINFESENESEKDKCIIFAFKCIIIISFLPTIIMTIVSSEILLQKNPAPGISGSWGFKEIAIVIM</sequence>
<dbReference type="Gene3D" id="2.120.10.80">
    <property type="entry name" value="Kelch-type beta propeller"/>
    <property type="match status" value="1"/>
</dbReference>
<dbReference type="PANTHER" id="PTHR23244">
    <property type="entry name" value="KELCH REPEAT DOMAIN"/>
    <property type="match status" value="1"/>
</dbReference>
<keyword evidence="1" id="KW-1133">Transmembrane helix</keyword>
<evidence type="ECO:0000313" key="3">
    <source>
        <dbReference type="Proteomes" id="UP000789901"/>
    </source>
</evidence>
<reference evidence="2 3" key="1">
    <citation type="submission" date="2021-06" db="EMBL/GenBank/DDBJ databases">
        <authorList>
            <person name="Kallberg Y."/>
            <person name="Tangrot J."/>
            <person name="Rosling A."/>
        </authorList>
    </citation>
    <scope>NUCLEOTIDE SEQUENCE [LARGE SCALE GENOMIC DNA]</scope>
    <source>
        <strain evidence="2 3">120-4 pot B 10/14</strain>
    </source>
</reference>
<dbReference type="InterPro" id="IPR015915">
    <property type="entry name" value="Kelch-typ_b-propeller"/>
</dbReference>
<dbReference type="EMBL" id="CAJVQB010027012">
    <property type="protein sequence ID" value="CAG8809760.1"/>
    <property type="molecule type" value="Genomic_DNA"/>
</dbReference>
<feature type="transmembrane region" description="Helical" evidence="1">
    <location>
        <begin position="201"/>
        <end position="220"/>
    </location>
</feature>
<feature type="transmembrane region" description="Helical" evidence="1">
    <location>
        <begin position="309"/>
        <end position="330"/>
    </location>
</feature>
<comment type="caution">
    <text evidence="2">The sequence shown here is derived from an EMBL/GenBank/DDBJ whole genome shotgun (WGS) entry which is preliminary data.</text>
</comment>
<keyword evidence="1" id="KW-0472">Membrane</keyword>
<gene>
    <name evidence="2" type="ORF">GMARGA_LOCUS24958</name>
</gene>
<feature type="transmembrane region" description="Helical" evidence="1">
    <location>
        <begin position="240"/>
        <end position="258"/>
    </location>
</feature>
<dbReference type="Proteomes" id="UP000789901">
    <property type="component" value="Unassembled WGS sequence"/>
</dbReference>
<feature type="non-terminal residue" evidence="2">
    <location>
        <position position="1"/>
    </location>
</feature>
<keyword evidence="1" id="KW-0812">Transmembrane</keyword>
<dbReference type="SUPFAM" id="SSF117281">
    <property type="entry name" value="Kelch motif"/>
    <property type="match status" value="1"/>
</dbReference>
<feature type="non-terminal residue" evidence="2">
    <location>
        <position position="358"/>
    </location>
</feature>
<protein>
    <submittedName>
        <fullName evidence="2">5662_t:CDS:1</fullName>
    </submittedName>
</protein>
<keyword evidence="3" id="KW-1185">Reference proteome</keyword>
<name>A0ABN7W0G1_GIGMA</name>
<organism evidence="2 3">
    <name type="scientific">Gigaspora margarita</name>
    <dbReference type="NCBI Taxonomy" id="4874"/>
    <lineage>
        <taxon>Eukaryota</taxon>
        <taxon>Fungi</taxon>
        <taxon>Fungi incertae sedis</taxon>
        <taxon>Mucoromycota</taxon>
        <taxon>Glomeromycotina</taxon>
        <taxon>Glomeromycetes</taxon>
        <taxon>Diversisporales</taxon>
        <taxon>Gigasporaceae</taxon>
        <taxon>Gigaspora</taxon>
    </lineage>
</organism>